<evidence type="ECO:0000259" key="6">
    <source>
        <dbReference type="Pfam" id="PF04138"/>
    </source>
</evidence>
<keyword evidence="3 5" id="KW-1133">Transmembrane helix</keyword>
<accession>A0A3E1NJB9</accession>
<dbReference type="OrthoDB" id="771485at2"/>
<evidence type="ECO:0000256" key="1">
    <source>
        <dbReference type="ARBA" id="ARBA00004141"/>
    </source>
</evidence>
<dbReference type="Proteomes" id="UP000261284">
    <property type="component" value="Unassembled WGS sequence"/>
</dbReference>
<dbReference type="AlphaFoldDB" id="A0A3E1NJB9"/>
<feature type="transmembrane region" description="Helical" evidence="5">
    <location>
        <begin position="76"/>
        <end position="98"/>
    </location>
</feature>
<comment type="subcellular location">
    <subcellularLocation>
        <location evidence="1">Membrane</location>
        <topology evidence="1">Multi-pass membrane protein</topology>
    </subcellularLocation>
</comment>
<dbReference type="GO" id="GO:0016020">
    <property type="term" value="C:membrane"/>
    <property type="evidence" value="ECO:0007669"/>
    <property type="project" value="UniProtKB-SubCell"/>
</dbReference>
<comment type="caution">
    <text evidence="7">The sequence shown here is derived from an EMBL/GenBank/DDBJ whole genome shotgun (WGS) entry which is preliminary data.</text>
</comment>
<dbReference type="InterPro" id="IPR007267">
    <property type="entry name" value="GtrA_DPMS_TM"/>
</dbReference>
<dbReference type="GO" id="GO:0000271">
    <property type="term" value="P:polysaccharide biosynthetic process"/>
    <property type="evidence" value="ECO:0007669"/>
    <property type="project" value="InterPro"/>
</dbReference>
<feature type="domain" description="GtrA/DPMS transmembrane" evidence="6">
    <location>
        <begin position="33"/>
        <end position="163"/>
    </location>
</feature>
<keyword evidence="4 5" id="KW-0472">Membrane</keyword>
<evidence type="ECO:0000313" key="7">
    <source>
        <dbReference type="EMBL" id="RFM28029.1"/>
    </source>
</evidence>
<feature type="transmembrane region" description="Helical" evidence="5">
    <location>
        <begin position="110"/>
        <end position="131"/>
    </location>
</feature>
<evidence type="ECO:0000313" key="8">
    <source>
        <dbReference type="Proteomes" id="UP000261284"/>
    </source>
</evidence>
<dbReference type="Pfam" id="PF04138">
    <property type="entry name" value="GtrA_DPMS_TM"/>
    <property type="match status" value="1"/>
</dbReference>
<keyword evidence="8" id="KW-1185">Reference proteome</keyword>
<dbReference type="RefSeq" id="WP_116847275.1">
    <property type="nucleotide sequence ID" value="NZ_QTJU01000003.1"/>
</dbReference>
<reference evidence="7 8" key="1">
    <citation type="submission" date="2018-08" db="EMBL/GenBank/DDBJ databases">
        <title>Chitinophagaceae sp. K23C18032701, a novel bacterium isolated from forest soil.</title>
        <authorList>
            <person name="Wang C."/>
        </authorList>
    </citation>
    <scope>NUCLEOTIDE SEQUENCE [LARGE SCALE GENOMIC DNA]</scope>
    <source>
        <strain evidence="7 8">K23C18032701</strain>
    </source>
</reference>
<evidence type="ECO:0000256" key="3">
    <source>
        <dbReference type="ARBA" id="ARBA00022989"/>
    </source>
</evidence>
<feature type="transmembrane region" description="Helical" evidence="5">
    <location>
        <begin position="35"/>
        <end position="56"/>
    </location>
</feature>
<gene>
    <name evidence="7" type="ORF">DXN05_10845</name>
</gene>
<organism evidence="7 8">
    <name type="scientific">Deminuibacter soli</name>
    <dbReference type="NCBI Taxonomy" id="2291815"/>
    <lineage>
        <taxon>Bacteria</taxon>
        <taxon>Pseudomonadati</taxon>
        <taxon>Bacteroidota</taxon>
        <taxon>Chitinophagia</taxon>
        <taxon>Chitinophagales</taxon>
        <taxon>Chitinophagaceae</taxon>
        <taxon>Deminuibacter</taxon>
    </lineage>
</organism>
<name>A0A3E1NJB9_9BACT</name>
<evidence type="ECO:0000256" key="4">
    <source>
        <dbReference type="ARBA" id="ARBA00023136"/>
    </source>
</evidence>
<evidence type="ECO:0000256" key="5">
    <source>
        <dbReference type="SAM" id="Phobius"/>
    </source>
</evidence>
<feature type="transmembrane region" description="Helical" evidence="5">
    <location>
        <begin position="137"/>
        <end position="156"/>
    </location>
</feature>
<evidence type="ECO:0000256" key="2">
    <source>
        <dbReference type="ARBA" id="ARBA00022692"/>
    </source>
</evidence>
<sequence>MKQLHARIRTLILGFIDAFYPLFKKLMPLQTFRYAACGGFNVALDISIFTLVNNYIVHVLKQDVVQIGPFPMTPHIAALFVAFGVSFPVGFYLSRYVVWQQTATSKRVQLARYFLVVVICLLMNYALLKLFVDHFGWYPTISKVIITVVVTTFSYLSQRHFSFSERSFIRKKID</sequence>
<protein>
    <submittedName>
        <fullName evidence="7">GtrA family protein</fullName>
    </submittedName>
</protein>
<proteinExistence type="predicted"/>
<keyword evidence="2 5" id="KW-0812">Transmembrane</keyword>
<dbReference type="EMBL" id="QTJU01000003">
    <property type="protein sequence ID" value="RFM28029.1"/>
    <property type="molecule type" value="Genomic_DNA"/>
</dbReference>